<sequence length="323" mass="35305">MPESDVEETVNAAAGGDSMSKLAAYRKCAERIQTAWPAFAAERRRRLQQGGGGQPVEKVAENILENLFTTVLDWPIENVRPQVERADIVLTRLGLKYLVLEVKRHGWLTGRQVAIDAALTQARRYADDQRVKAVAVSDSIMLYAADIVGGGLRPRVWLQLEADEAPEDLWWLSVHGIYRLRPDRPVGLGALSMRDGDVGSGVDLGAAGDVHPKYKVPMQCFAYVGAANDTHTWKLPYLLADGITPDAKRLPKAIQCILSNYRGAVVDIPEADVGDVLVRLGTAASVLHKMPCQKPSTAAAYRGAHQFLEQLDRLADVGCCGKE</sequence>
<proteinExistence type="predicted"/>
<evidence type="ECO:0000313" key="2">
    <source>
        <dbReference type="Proteomes" id="UP001564760"/>
    </source>
</evidence>
<dbReference type="RefSeq" id="WP_369738180.1">
    <property type="nucleotide sequence ID" value="NZ_JBGEDP010000001.1"/>
</dbReference>
<organism evidence="1 2">
    <name type="scientific">Mycobacterium servetii</name>
    <dbReference type="NCBI Taxonomy" id="3237418"/>
    <lineage>
        <taxon>Bacteria</taxon>
        <taxon>Bacillati</taxon>
        <taxon>Actinomycetota</taxon>
        <taxon>Actinomycetes</taxon>
        <taxon>Mycobacteriales</taxon>
        <taxon>Mycobacteriaceae</taxon>
        <taxon>Mycobacterium</taxon>
    </lineage>
</organism>
<name>A0ABV4BZK0_9MYCO</name>
<protein>
    <submittedName>
        <fullName evidence="1">Uncharacterized protein</fullName>
    </submittedName>
</protein>
<dbReference type="EMBL" id="JBGEDP010000001">
    <property type="protein sequence ID" value="MEY8015695.1"/>
    <property type="molecule type" value="Genomic_DNA"/>
</dbReference>
<reference evidence="1 2" key="1">
    <citation type="submission" date="2024-08" db="EMBL/GenBank/DDBJ databases">
        <title>Mycobacterium servetensis sp. nov., a novel rapid-growing mycobacterial species recovered from a human patient in Zaragoza, Spain.</title>
        <authorList>
            <person name="Tristancho-Baro A.I."/>
            <person name="Buenestado-Serrano S."/>
            <person name="Garcia De Viedma D."/>
            <person name="Milagro-Beamonte A."/>
            <person name="Burillo N."/>
            <person name="Sanz S."/>
            <person name="Lopez-Calleja A.I."/>
            <person name="Penas-Utrilla D."/>
            <person name="Guardingo M."/>
            <person name="Garcia M.J."/>
            <person name="Vinuelas-Bayon J."/>
        </authorList>
    </citation>
    <scope>NUCLEOTIDE SEQUENCE [LARGE SCALE GENOMIC DNA]</scope>
    <source>
        <strain evidence="2">HUMS_12744610</strain>
    </source>
</reference>
<accession>A0ABV4BZK0</accession>
<dbReference type="Proteomes" id="UP001564760">
    <property type="component" value="Unassembled WGS sequence"/>
</dbReference>
<evidence type="ECO:0000313" key="1">
    <source>
        <dbReference type="EMBL" id="MEY8015695.1"/>
    </source>
</evidence>
<keyword evidence="2" id="KW-1185">Reference proteome</keyword>
<comment type="caution">
    <text evidence="1">The sequence shown here is derived from an EMBL/GenBank/DDBJ whole genome shotgun (WGS) entry which is preliminary data.</text>
</comment>
<gene>
    <name evidence="1" type="ORF">AB8998_12080</name>
</gene>